<accession>Q6TXJ4</accession>
<evidence type="ECO:0000256" key="1">
    <source>
        <dbReference type="SAM" id="MobiDB-lite"/>
    </source>
</evidence>
<sequence length="190" mass="22128">MDGRPSLLPVDFNTPDGRERQVYCQTPVVDFQGAGKCPTNLAKWTAPSSCRGRCRRYHNRETEEEKEERRPKEQKAREEKRQKEEEARELKKDKRQYKKLILATVVRETRKTVPSNRRELLAKDKYAYCEEIEHWVRDCPKIEGKPNQCFVDTGLQHSVLLCPSGPVFIKIPWVPGLLATKNTHGLPKEQ</sequence>
<protein>
    <submittedName>
        <fullName evidence="2">LRRGT00005</fullName>
    </submittedName>
</protein>
<dbReference type="GO" id="GO:0003676">
    <property type="term" value="F:nucleic acid binding"/>
    <property type="evidence" value="ECO:0007669"/>
    <property type="project" value="InterPro"/>
</dbReference>
<feature type="region of interest" description="Disordered" evidence="1">
    <location>
        <begin position="46"/>
        <end position="92"/>
    </location>
</feature>
<reference evidence="2" key="1">
    <citation type="submission" date="2003-09" db="EMBL/GenBank/DDBJ databases">
        <title>Liver regeneration after PH.</title>
        <authorList>
            <person name="Xu C.S."/>
            <person name="Chang C.F."/>
            <person name="Han H.P."/>
            <person name="Wang G.P."/>
            <person name="Chai L.Q."/>
            <person name="Yuan J.Y."/>
            <person name="Yang K.J."/>
            <person name="Zhao L.F."/>
            <person name="Ma H."/>
            <person name="Wang L."/>
            <person name="Wang S.F."/>
            <person name="Xing X.K."/>
            <person name="Shen G.M."/>
            <person name="Shi J.B."/>
            <person name="Rahman S."/>
            <person name="Wang Q.N."/>
            <person name="Zhang J.B."/>
        </authorList>
    </citation>
    <scope>NUCLEOTIDE SEQUENCE</scope>
    <source>
        <strain evidence="2">Sprague-Dawley</strain>
    </source>
</reference>
<dbReference type="GO" id="GO:0008270">
    <property type="term" value="F:zinc ion binding"/>
    <property type="evidence" value="ECO:0007669"/>
    <property type="project" value="InterPro"/>
</dbReference>
<evidence type="ECO:0000313" key="2">
    <source>
        <dbReference type="EMBL" id="AAQ96218.1"/>
    </source>
</evidence>
<feature type="compositionally biased region" description="Basic and acidic residues" evidence="1">
    <location>
        <begin position="59"/>
        <end position="92"/>
    </location>
</feature>
<organism evidence="2">
    <name type="scientific">Rattus norvegicus</name>
    <name type="common">Rat</name>
    <dbReference type="NCBI Taxonomy" id="10116"/>
    <lineage>
        <taxon>Eukaryota</taxon>
        <taxon>Metazoa</taxon>
        <taxon>Chordata</taxon>
        <taxon>Craniata</taxon>
        <taxon>Vertebrata</taxon>
        <taxon>Euteleostomi</taxon>
        <taxon>Mammalia</taxon>
        <taxon>Eutheria</taxon>
        <taxon>Euarchontoglires</taxon>
        <taxon>Glires</taxon>
        <taxon>Rodentia</taxon>
        <taxon>Myomorpha</taxon>
        <taxon>Muroidea</taxon>
        <taxon>Muridae</taxon>
        <taxon>Murinae</taxon>
        <taxon>Rattus</taxon>
    </lineage>
</organism>
<dbReference type="Gene3D" id="4.10.60.10">
    <property type="entry name" value="Zinc finger, CCHC-type"/>
    <property type="match status" value="1"/>
</dbReference>
<dbReference type="AlphaFoldDB" id="Q6TXJ4"/>
<proteinExistence type="evidence at transcript level"/>
<dbReference type="SUPFAM" id="SSF57756">
    <property type="entry name" value="Retrovirus zinc finger-like domains"/>
    <property type="match status" value="1"/>
</dbReference>
<dbReference type="EMBL" id="AY383660">
    <property type="protein sequence ID" value="AAQ96218.1"/>
    <property type="molecule type" value="mRNA"/>
</dbReference>
<dbReference type="InterPro" id="IPR036875">
    <property type="entry name" value="Znf_CCHC_sf"/>
</dbReference>
<name>Q6TXJ4_RAT</name>